<dbReference type="NCBIfam" id="TIGR04558">
    <property type="entry name" value="SoxH_rel_PQQ_1"/>
    <property type="match status" value="1"/>
</dbReference>
<comment type="caution">
    <text evidence="4">The sequence shown here is derived from an EMBL/GenBank/DDBJ whole genome shotgun (WGS) entry which is preliminary data.</text>
</comment>
<evidence type="ECO:0000256" key="1">
    <source>
        <dbReference type="ARBA" id="ARBA00005250"/>
    </source>
</evidence>
<organism evidence="4 5">
    <name type="scientific">Denitromonas halophila</name>
    <dbReference type="NCBI Taxonomy" id="1629404"/>
    <lineage>
        <taxon>Bacteria</taxon>
        <taxon>Pseudomonadati</taxon>
        <taxon>Pseudomonadota</taxon>
        <taxon>Betaproteobacteria</taxon>
        <taxon>Rhodocyclales</taxon>
        <taxon>Zoogloeaceae</taxon>
        <taxon>Denitromonas</taxon>
    </lineage>
</organism>
<dbReference type="InterPro" id="IPR030811">
    <property type="entry name" value="SoxH-rel_PQQ_1"/>
</dbReference>
<evidence type="ECO:0000256" key="2">
    <source>
        <dbReference type="SAM" id="SignalP"/>
    </source>
</evidence>
<evidence type="ECO:0000259" key="3">
    <source>
        <dbReference type="SMART" id="SM00849"/>
    </source>
</evidence>
<dbReference type="OrthoDB" id="1273797at2"/>
<dbReference type="Gene3D" id="3.60.15.10">
    <property type="entry name" value="Ribonuclease Z/Hydroxyacylglutathione hydrolase-like"/>
    <property type="match status" value="1"/>
</dbReference>
<keyword evidence="2" id="KW-0732">Signal</keyword>
<dbReference type="SUPFAM" id="SSF56281">
    <property type="entry name" value="Metallo-hydrolase/oxidoreductase"/>
    <property type="match status" value="1"/>
</dbReference>
<dbReference type="GO" id="GO:0017001">
    <property type="term" value="P:antibiotic catabolic process"/>
    <property type="evidence" value="ECO:0007669"/>
    <property type="project" value="UniProtKB-ARBA"/>
</dbReference>
<dbReference type="Proteomes" id="UP000319502">
    <property type="component" value="Unassembled WGS sequence"/>
</dbReference>
<reference evidence="4 5" key="1">
    <citation type="submission" date="2019-07" db="EMBL/GenBank/DDBJ databases">
        <title>The pathways for chlorine oxyanion respiration interact through the shared metabolite chlorate.</title>
        <authorList>
            <person name="Barnum T.P."/>
            <person name="Cheng Y."/>
            <person name="Hill K.A."/>
            <person name="Lucas L.N."/>
            <person name="Carlson H.K."/>
            <person name="Coates J.D."/>
        </authorList>
    </citation>
    <scope>NUCLEOTIDE SEQUENCE [LARGE SCALE GENOMIC DNA]</scope>
    <source>
        <strain evidence="4 5">SFB-3</strain>
    </source>
</reference>
<dbReference type="PANTHER" id="PTHR42951">
    <property type="entry name" value="METALLO-BETA-LACTAMASE DOMAIN-CONTAINING"/>
    <property type="match status" value="1"/>
</dbReference>
<sequence>MKRLLALLALIAVHATAAGFDYALAPRQIAPDTWVLEGAQEDFSFANGGRIVNTAFVVTDAGVVVIDSGPSRQYGEQTVAAIARITDQPIVKVWITHHHPDHFLGNQAFAPKTLGALARTLTDIETDGKAFNENMFRLVGDAMRDTEVVVPTEALVAGIIEIGGHRFELLALDGHTAGDLAVLDHTTGVLFAGDLVFHDRTPTTPHATIARWLDSLDVLEARPFKHIVPGHGPVAADAGPIRQTRDYLKWLDGLLTQSAAAGLDMTEVMRLPLPKIFRQLAVIDAEFPRSVSHLYPAAEEGALHVSSHPVTH</sequence>
<comment type="similarity">
    <text evidence="1">Belongs to the metallo-beta-lactamase superfamily. Class-B beta-lactamase family.</text>
</comment>
<evidence type="ECO:0000313" key="4">
    <source>
        <dbReference type="EMBL" id="TVO53192.1"/>
    </source>
</evidence>
<dbReference type="CDD" id="cd16282">
    <property type="entry name" value="metallo-hydrolase-like_MBL-fold"/>
    <property type="match status" value="1"/>
</dbReference>
<dbReference type="InterPro" id="IPR050855">
    <property type="entry name" value="NDM-1-like"/>
</dbReference>
<dbReference type="PANTHER" id="PTHR42951:SF4">
    <property type="entry name" value="ACYL-COENZYME A THIOESTERASE MBLAC2"/>
    <property type="match status" value="1"/>
</dbReference>
<dbReference type="GO" id="GO:0016787">
    <property type="term" value="F:hydrolase activity"/>
    <property type="evidence" value="ECO:0007669"/>
    <property type="project" value="UniProtKB-KW"/>
</dbReference>
<dbReference type="InterPro" id="IPR036866">
    <property type="entry name" value="RibonucZ/Hydroxyglut_hydro"/>
</dbReference>
<dbReference type="InterPro" id="IPR001279">
    <property type="entry name" value="Metallo-B-lactamas"/>
</dbReference>
<proteinExistence type="inferred from homology"/>
<name>A0A557QJV2_9RHOO</name>
<gene>
    <name evidence="4" type="ORF">FHP91_15450</name>
</gene>
<protein>
    <submittedName>
        <fullName evidence="4">Quinoprotein relay system zinc metallohydrolase 1</fullName>
    </submittedName>
</protein>
<dbReference type="AlphaFoldDB" id="A0A557QJV2"/>
<feature type="domain" description="Metallo-beta-lactamase" evidence="3">
    <location>
        <begin position="51"/>
        <end position="231"/>
    </location>
</feature>
<keyword evidence="4" id="KW-0378">Hydrolase</keyword>
<dbReference type="Pfam" id="PF00753">
    <property type="entry name" value="Lactamase_B"/>
    <property type="match status" value="1"/>
</dbReference>
<dbReference type="RefSeq" id="WP_144310437.1">
    <property type="nucleotide sequence ID" value="NZ_VMNK01000015.1"/>
</dbReference>
<feature type="signal peptide" evidence="2">
    <location>
        <begin position="1"/>
        <end position="17"/>
    </location>
</feature>
<feature type="chain" id="PRO_5021769924" evidence="2">
    <location>
        <begin position="18"/>
        <end position="312"/>
    </location>
</feature>
<dbReference type="SMART" id="SM00849">
    <property type="entry name" value="Lactamase_B"/>
    <property type="match status" value="1"/>
</dbReference>
<dbReference type="EMBL" id="VMNK01000015">
    <property type="protein sequence ID" value="TVO53192.1"/>
    <property type="molecule type" value="Genomic_DNA"/>
</dbReference>
<accession>A0A557QJV2</accession>
<keyword evidence="5" id="KW-1185">Reference proteome</keyword>
<evidence type="ECO:0000313" key="5">
    <source>
        <dbReference type="Proteomes" id="UP000319502"/>
    </source>
</evidence>